<organism evidence="2">
    <name type="scientific">Papaya leaf curl virus</name>
    <dbReference type="NCBI Taxonomy" id="53260"/>
    <lineage>
        <taxon>Viruses</taxon>
        <taxon>Monodnaviria</taxon>
        <taxon>Shotokuvirae</taxon>
        <taxon>Cressdnaviricota</taxon>
        <taxon>Repensiviricetes</taxon>
        <taxon>Geplafuvirales</taxon>
        <taxon>Geminiviridae</taxon>
        <taxon>Begomovirus</taxon>
        <taxon>Begomovirus caricae</taxon>
    </lineage>
</organism>
<dbReference type="Pfam" id="PF08464">
    <property type="entry name" value="Gemini_AC4_5_2"/>
    <property type="match status" value="1"/>
</dbReference>
<proteinExistence type="predicted"/>
<feature type="domain" description="Geminivirus AC4/5 conserved" evidence="1">
    <location>
        <begin position="21"/>
        <end position="60"/>
    </location>
</feature>
<gene>
    <name evidence="2" type="primary">AC5</name>
</gene>
<evidence type="ECO:0000313" key="2">
    <source>
        <dbReference type="EMBL" id="QBO66584.1"/>
    </source>
</evidence>
<sequence>MGQPNTPSNITKTNGLTHVIKIILRIQRLDLNWTFPAPRDLWASEHPVTPGLPVHGPVGPWICFGDAEHGGSSTGHIWAGQVETTAYLPRGRGNEYICWSLRHNF</sequence>
<accession>A0A5J6A3H8</accession>
<evidence type="ECO:0000259" key="1">
    <source>
        <dbReference type="Pfam" id="PF08464"/>
    </source>
</evidence>
<dbReference type="EMBL" id="MH807205">
    <property type="protein sequence ID" value="QBO66584.1"/>
    <property type="molecule type" value="Genomic_DNA"/>
</dbReference>
<protein>
    <submittedName>
        <fullName evidence="2">AC5</fullName>
    </submittedName>
</protein>
<reference evidence="2" key="1">
    <citation type="submission" date="2018-08" db="EMBL/GenBank/DDBJ databases">
        <title>Papaya leaf curl disease complex.</title>
        <authorList>
            <person name="Varun P."/>
            <person name="Saxena S."/>
        </authorList>
    </citation>
    <scope>NUCLEOTIDE SEQUENCE</scope>
    <source>
        <strain evidence="2">PSB-34</strain>
    </source>
</reference>
<name>A0A5J6A3H8_9GEMI</name>
<dbReference type="InterPro" id="IPR013671">
    <property type="entry name" value="Gemini_AC4/5_cons-dom"/>
</dbReference>